<evidence type="ECO:0000256" key="5">
    <source>
        <dbReference type="SAM" id="MobiDB-lite"/>
    </source>
</evidence>
<feature type="region of interest" description="Disordered" evidence="5">
    <location>
        <begin position="731"/>
        <end position="769"/>
    </location>
</feature>
<dbReference type="InterPro" id="IPR050776">
    <property type="entry name" value="Ank_Repeat/CDKN_Inhibitor"/>
</dbReference>
<evidence type="ECO:0000256" key="1">
    <source>
        <dbReference type="ARBA" id="ARBA00022737"/>
    </source>
</evidence>
<proteinExistence type="predicted"/>
<feature type="region of interest" description="Disordered" evidence="5">
    <location>
        <begin position="556"/>
        <end position="600"/>
    </location>
</feature>
<evidence type="ECO:0000256" key="4">
    <source>
        <dbReference type="SAM" id="Coils"/>
    </source>
</evidence>
<dbReference type="PROSITE" id="PS50088">
    <property type="entry name" value="ANK_REPEAT"/>
    <property type="match status" value="2"/>
</dbReference>
<feature type="coiled-coil region" evidence="4">
    <location>
        <begin position="519"/>
        <end position="553"/>
    </location>
</feature>
<organism evidence="6 7">
    <name type="scientific">Phanerochaete carnosa (strain HHB-10118-sp)</name>
    <name type="common">White-rot fungus</name>
    <name type="synonym">Peniophora carnosa</name>
    <dbReference type="NCBI Taxonomy" id="650164"/>
    <lineage>
        <taxon>Eukaryota</taxon>
        <taxon>Fungi</taxon>
        <taxon>Dikarya</taxon>
        <taxon>Basidiomycota</taxon>
        <taxon>Agaricomycotina</taxon>
        <taxon>Agaricomycetes</taxon>
        <taxon>Polyporales</taxon>
        <taxon>Phanerochaetaceae</taxon>
        <taxon>Phanerochaete</taxon>
    </lineage>
</organism>
<dbReference type="AlphaFoldDB" id="K5X5Q5"/>
<accession>K5X5Q5</accession>
<feature type="compositionally biased region" description="Polar residues" evidence="5">
    <location>
        <begin position="582"/>
        <end position="600"/>
    </location>
</feature>
<dbReference type="Pfam" id="PF12796">
    <property type="entry name" value="Ank_2"/>
    <property type="match status" value="1"/>
</dbReference>
<keyword evidence="2 3" id="KW-0040">ANK repeat</keyword>
<dbReference type="GeneID" id="18915452"/>
<dbReference type="GO" id="GO:0005634">
    <property type="term" value="C:nucleus"/>
    <property type="evidence" value="ECO:0007669"/>
    <property type="project" value="TreeGrafter"/>
</dbReference>
<evidence type="ECO:0000256" key="3">
    <source>
        <dbReference type="PROSITE-ProRule" id="PRU00023"/>
    </source>
</evidence>
<dbReference type="PANTHER" id="PTHR24201">
    <property type="entry name" value="ANK_REP_REGION DOMAIN-CONTAINING PROTEIN"/>
    <property type="match status" value="1"/>
</dbReference>
<dbReference type="Proteomes" id="UP000008370">
    <property type="component" value="Unassembled WGS sequence"/>
</dbReference>
<dbReference type="PROSITE" id="PS50297">
    <property type="entry name" value="ANK_REP_REGION"/>
    <property type="match status" value="1"/>
</dbReference>
<feature type="repeat" description="ANK" evidence="3">
    <location>
        <begin position="142"/>
        <end position="174"/>
    </location>
</feature>
<feature type="region of interest" description="Disordered" evidence="5">
    <location>
        <begin position="676"/>
        <end position="705"/>
    </location>
</feature>
<dbReference type="EMBL" id="JH930470">
    <property type="protein sequence ID" value="EKM58187.1"/>
    <property type="molecule type" value="Genomic_DNA"/>
</dbReference>
<dbReference type="KEGG" id="pco:PHACADRAFT_252301"/>
<dbReference type="RefSeq" id="XP_007393510.1">
    <property type="nucleotide sequence ID" value="XM_007393448.1"/>
</dbReference>
<dbReference type="InterPro" id="IPR002110">
    <property type="entry name" value="Ankyrin_rpt"/>
</dbReference>
<dbReference type="InterPro" id="IPR036770">
    <property type="entry name" value="Ankyrin_rpt-contain_sf"/>
</dbReference>
<dbReference type="SUPFAM" id="SSF48403">
    <property type="entry name" value="Ankyrin repeat"/>
    <property type="match status" value="1"/>
</dbReference>
<evidence type="ECO:0000313" key="7">
    <source>
        <dbReference type="Proteomes" id="UP000008370"/>
    </source>
</evidence>
<keyword evidence="7" id="KW-1185">Reference proteome</keyword>
<evidence type="ECO:0000313" key="6">
    <source>
        <dbReference type="EMBL" id="EKM58187.1"/>
    </source>
</evidence>
<gene>
    <name evidence="6" type="ORF">PHACADRAFT_252301</name>
</gene>
<feature type="repeat" description="ANK" evidence="3">
    <location>
        <begin position="285"/>
        <end position="319"/>
    </location>
</feature>
<dbReference type="OrthoDB" id="539213at2759"/>
<dbReference type="PANTHER" id="PTHR24201:SF16">
    <property type="entry name" value="ANKYRIN-1-LIKE-RELATED"/>
    <property type="match status" value="1"/>
</dbReference>
<dbReference type="HOGENOM" id="CLU_013983_0_0_1"/>
<keyword evidence="1" id="KW-0677">Repeat</keyword>
<dbReference type="SMART" id="SM00248">
    <property type="entry name" value="ANK"/>
    <property type="match status" value="5"/>
</dbReference>
<evidence type="ECO:0000256" key="2">
    <source>
        <dbReference type="ARBA" id="ARBA00023043"/>
    </source>
</evidence>
<name>K5X5Q5_PHACS</name>
<reference evidence="6 7" key="1">
    <citation type="journal article" date="2012" name="BMC Genomics">
        <title>Comparative genomics of the white-rot fungi, Phanerochaete carnosa and P. chrysosporium, to elucidate the genetic basis of the distinct wood types they colonize.</title>
        <authorList>
            <person name="Suzuki H."/>
            <person name="MacDonald J."/>
            <person name="Syed K."/>
            <person name="Salamov A."/>
            <person name="Hori C."/>
            <person name="Aerts A."/>
            <person name="Henrissat B."/>
            <person name="Wiebenga A."/>
            <person name="vanKuyk P.A."/>
            <person name="Barry K."/>
            <person name="Lindquist E."/>
            <person name="LaButti K."/>
            <person name="Lapidus A."/>
            <person name="Lucas S."/>
            <person name="Coutinho P."/>
            <person name="Gong Y."/>
            <person name="Samejima M."/>
            <person name="Mahadevan R."/>
            <person name="Abou-Zaid M."/>
            <person name="de Vries R.P."/>
            <person name="Igarashi K."/>
            <person name="Yadav J.S."/>
            <person name="Grigoriev I.V."/>
            <person name="Master E.R."/>
        </authorList>
    </citation>
    <scope>NUCLEOTIDE SEQUENCE [LARGE SCALE GENOMIC DNA]</scope>
    <source>
        <strain evidence="6 7">HHB-10118-sp</strain>
    </source>
</reference>
<keyword evidence="4" id="KW-0175">Coiled coil</keyword>
<protein>
    <submittedName>
        <fullName evidence="6">Uncharacterized protein</fullName>
    </submittedName>
</protein>
<dbReference type="InParanoid" id="K5X5Q5"/>
<dbReference type="Pfam" id="PF00023">
    <property type="entry name" value="Ank"/>
    <property type="match status" value="1"/>
</dbReference>
<sequence length="934" mass="102022">MRALSYVSSPAKDDLGLVLHRSLLDAAAKADVAAFFAAADAGADVNAEDPSGRNVVGCAIAGERWQDADASAESFMLDQRLTILKALLRHDDVSLSVLNAPIDAMRGITPLGLAAWLNSPEIVRMLLCECPGLVTVDGMDSSGATPLMYAARDGRIQIAHDLLSLGARPDYRDLNHRSSIQFAQKHPQVLWLCESAVRRRRMSESTAKISTSSFTTSNTTMPIECHPRLALKPSKDDLLDMVGILNTAIQSSDLPQLSACLLPLTLPNRGQSHPPPILVNFPDAQGRSPVHYCMATSNPSLEILDALYLAGADVSLHSRSGEGTPLHCLARHAKPVAPDMIRDFVRHLVFDLRAPLASQDAKGDTCLHVAAEHGHSADVLATLLACDVTDSIREIRNFRGFTVLEVAKPHLKVAFGINAKINRSVSSASARTIKPSTTSLDSSQSLFRTEVLRRRVFKVPVDVDMHDSLSDLNIQLFPHCILENLLITSRQLCLQAEDPNVSEIEELLQKTEDMGEDLLVHMQARLNDVSEELQSARQKISATRLSVQELEQTANAENDGLPAALENGWGTPGSPRRRTTDSKSSGWTAVSSRETSNKVASDSASALYPHDFSDSGIALPEAFCETSFTASTSPPPTPPAANVLRPTKSMVDLGRTSDIAPEDRGFLKLFASWTKEGTRPRSRTHSQTSAETVDRSSILLREPRESAASGMSRVKAWFKRRLMSEVAVPSTVAENVEDSSPSSDLPTHQEDNRDPPPQSIQQRAARDDVSSALNVLRATNRDLTSIQEDIETAEHYADHTGRSIAQARQLLARSLENRRVQCLHAKRLLGPQCTSLPASNPSESLEFPPVTIPTSPRDSQLVFPKPPNVLTSMSILSLSSTLVEEDDDARALRRLITRKIEARTDHALEYTNKSLTGLRIVKDITRTLRRNMSS</sequence>
<dbReference type="Gene3D" id="1.25.40.20">
    <property type="entry name" value="Ankyrin repeat-containing domain"/>
    <property type="match status" value="2"/>
</dbReference>